<dbReference type="EMBL" id="CAMPGE010001813">
    <property type="protein sequence ID" value="CAI2360614.1"/>
    <property type="molecule type" value="Genomic_DNA"/>
</dbReference>
<evidence type="ECO:0000313" key="3">
    <source>
        <dbReference type="EMBL" id="CAI2360614.1"/>
    </source>
</evidence>
<feature type="compositionally biased region" description="Polar residues" evidence="1">
    <location>
        <begin position="310"/>
        <end position="345"/>
    </location>
</feature>
<keyword evidence="2" id="KW-0472">Membrane</keyword>
<gene>
    <name evidence="3" type="ORF">ECRASSUSDP1_LOCUS1918</name>
</gene>
<dbReference type="Proteomes" id="UP001295684">
    <property type="component" value="Unassembled WGS sequence"/>
</dbReference>
<feature type="region of interest" description="Disordered" evidence="1">
    <location>
        <begin position="251"/>
        <end position="270"/>
    </location>
</feature>
<feature type="transmembrane region" description="Helical" evidence="2">
    <location>
        <begin position="20"/>
        <end position="46"/>
    </location>
</feature>
<comment type="caution">
    <text evidence="3">The sequence shown here is derived from an EMBL/GenBank/DDBJ whole genome shotgun (WGS) entry which is preliminary data.</text>
</comment>
<accession>A0AAD1X4N5</accession>
<evidence type="ECO:0000256" key="2">
    <source>
        <dbReference type="SAM" id="Phobius"/>
    </source>
</evidence>
<feature type="region of interest" description="Disordered" evidence="1">
    <location>
        <begin position="441"/>
        <end position="527"/>
    </location>
</feature>
<feature type="compositionally biased region" description="Polar residues" evidence="1">
    <location>
        <begin position="251"/>
        <end position="265"/>
    </location>
</feature>
<feature type="transmembrane region" description="Helical" evidence="2">
    <location>
        <begin position="53"/>
        <end position="72"/>
    </location>
</feature>
<keyword evidence="2" id="KW-0812">Transmembrane</keyword>
<dbReference type="AlphaFoldDB" id="A0AAD1X4N5"/>
<keyword evidence="2" id="KW-1133">Transmembrane helix</keyword>
<evidence type="ECO:0000313" key="4">
    <source>
        <dbReference type="Proteomes" id="UP001295684"/>
    </source>
</evidence>
<feature type="region of interest" description="Disordered" evidence="1">
    <location>
        <begin position="542"/>
        <end position="564"/>
    </location>
</feature>
<feature type="compositionally biased region" description="Polar residues" evidence="1">
    <location>
        <begin position="473"/>
        <end position="486"/>
    </location>
</feature>
<organism evidence="3 4">
    <name type="scientific">Euplotes crassus</name>
    <dbReference type="NCBI Taxonomy" id="5936"/>
    <lineage>
        <taxon>Eukaryota</taxon>
        <taxon>Sar</taxon>
        <taxon>Alveolata</taxon>
        <taxon>Ciliophora</taxon>
        <taxon>Intramacronucleata</taxon>
        <taxon>Spirotrichea</taxon>
        <taxon>Hypotrichia</taxon>
        <taxon>Euplotida</taxon>
        <taxon>Euplotidae</taxon>
        <taxon>Moneuplotes</taxon>
    </lineage>
</organism>
<evidence type="ECO:0000256" key="1">
    <source>
        <dbReference type="SAM" id="MobiDB-lite"/>
    </source>
</evidence>
<reference evidence="3" key="1">
    <citation type="submission" date="2023-07" db="EMBL/GenBank/DDBJ databases">
        <authorList>
            <consortium name="AG Swart"/>
            <person name="Singh M."/>
            <person name="Singh A."/>
            <person name="Seah K."/>
            <person name="Emmerich C."/>
        </authorList>
    </citation>
    <scope>NUCLEOTIDE SEQUENCE</scope>
    <source>
        <strain evidence="3">DP1</strain>
    </source>
</reference>
<feature type="compositionally biased region" description="Basic and acidic residues" evidence="1">
    <location>
        <begin position="553"/>
        <end position="564"/>
    </location>
</feature>
<feature type="region of interest" description="Disordered" evidence="1">
    <location>
        <begin position="297"/>
        <end position="345"/>
    </location>
</feature>
<feature type="compositionally biased region" description="Polar residues" evidence="1">
    <location>
        <begin position="453"/>
        <end position="464"/>
    </location>
</feature>
<proteinExistence type="predicted"/>
<keyword evidence="4" id="KW-1185">Reference proteome</keyword>
<sequence length="564" mass="63583">MSILPFVPAVLGGVDIILSGFIGIYLLISSILIWGLVITTMCLGFVRSKKYQWHLIIAKGILFIILLIISYIKMLTLGDSDSSLWKWFSAAIAICAVISLLMSEIMYLKQIFSKMSPNKANSFDISPRKNLWVHPKEKASTIEIKHTEKKLDTEKENLIKKLESFKQIKILYILRNDSEILPLPGEPIKRFSSHNSIDYAADIEALVKQNNESVDFNMKEAGTDRHNSNIFDCLKVRRDRILRESMESPKFNSIGSRKSSINPNGSKDEPLDFATSQYNMHRSDLFRKRVPMFSFDGDNTSSVRSKESSKNTMSKKSSENSLISNKTIDLPNTPNFNPTWRKSTVSRSRRRNAHFYQKAYFKKLSNILEEAGEEAKEEDPLVNRINRGSTLRAIKEIGENHSALGRNNAEAASSCSLSDLTSNSNTNQDQGSVTDISQKLSISSNKHSHQKESSFTPSDQSKISSTKKKSANMRKNSIGQSNQEGSDMTAPHFAKQDDAQSQARPLEKTSKSVPVIQDKRKRSSNTVKYDSVLNIQANISERSGSGVYNPFKENYRQSKTSEDF</sequence>
<protein>
    <submittedName>
        <fullName evidence="3">Uncharacterized protein</fullName>
    </submittedName>
</protein>
<name>A0AAD1X4N5_EUPCR</name>
<feature type="transmembrane region" description="Helical" evidence="2">
    <location>
        <begin position="84"/>
        <end position="108"/>
    </location>
</feature>